<feature type="domain" description="ABC transporter" evidence="6">
    <location>
        <begin position="422"/>
        <end position="635"/>
    </location>
</feature>
<dbReference type="InterPro" id="IPR050611">
    <property type="entry name" value="ABCF"/>
</dbReference>
<reference evidence="7" key="1">
    <citation type="submission" date="2022-01" db="EMBL/GenBank/DDBJ databases">
        <title>Genome Sequence Resource for Two Populations of Ditylenchus destructor, the Migratory Endoparasitic Phytonematode.</title>
        <authorList>
            <person name="Zhang H."/>
            <person name="Lin R."/>
            <person name="Xie B."/>
        </authorList>
    </citation>
    <scope>NUCLEOTIDE SEQUENCE</scope>
    <source>
        <strain evidence="7">BazhouSP</strain>
    </source>
</reference>
<evidence type="ECO:0000256" key="3">
    <source>
        <dbReference type="ARBA" id="ARBA00022741"/>
    </source>
</evidence>
<feature type="compositionally biased region" description="Basic and acidic residues" evidence="5">
    <location>
        <begin position="17"/>
        <end position="41"/>
    </location>
</feature>
<evidence type="ECO:0000313" key="8">
    <source>
        <dbReference type="Proteomes" id="UP001201812"/>
    </source>
</evidence>
<organism evidence="7 8">
    <name type="scientific">Ditylenchus destructor</name>
    <dbReference type="NCBI Taxonomy" id="166010"/>
    <lineage>
        <taxon>Eukaryota</taxon>
        <taxon>Metazoa</taxon>
        <taxon>Ecdysozoa</taxon>
        <taxon>Nematoda</taxon>
        <taxon>Chromadorea</taxon>
        <taxon>Rhabditida</taxon>
        <taxon>Tylenchina</taxon>
        <taxon>Tylenchomorpha</taxon>
        <taxon>Sphaerularioidea</taxon>
        <taxon>Anguinidae</taxon>
        <taxon>Anguininae</taxon>
        <taxon>Ditylenchus</taxon>
    </lineage>
</organism>
<evidence type="ECO:0000256" key="5">
    <source>
        <dbReference type="SAM" id="MobiDB-lite"/>
    </source>
</evidence>
<dbReference type="PROSITE" id="PS50893">
    <property type="entry name" value="ABC_TRANSPORTER_2"/>
    <property type="match status" value="2"/>
</dbReference>
<protein>
    <submittedName>
        <fullName evidence="7">ABC transporter domain-containing protein</fullName>
    </submittedName>
</protein>
<dbReference type="GO" id="GO:0016887">
    <property type="term" value="F:ATP hydrolysis activity"/>
    <property type="evidence" value="ECO:0007669"/>
    <property type="project" value="InterPro"/>
</dbReference>
<keyword evidence="8" id="KW-1185">Reference proteome</keyword>
<dbReference type="EMBL" id="JAKKPZ010000007">
    <property type="protein sequence ID" value="KAI1718860.1"/>
    <property type="molecule type" value="Genomic_DNA"/>
</dbReference>
<evidence type="ECO:0000313" key="7">
    <source>
        <dbReference type="EMBL" id="KAI1718860.1"/>
    </source>
</evidence>
<dbReference type="SUPFAM" id="SSF52540">
    <property type="entry name" value="P-loop containing nucleoside triphosphate hydrolases"/>
    <property type="match status" value="2"/>
</dbReference>
<evidence type="ECO:0000256" key="2">
    <source>
        <dbReference type="ARBA" id="ARBA00022737"/>
    </source>
</evidence>
<feature type="region of interest" description="Disordered" evidence="5">
    <location>
        <begin position="348"/>
        <end position="394"/>
    </location>
</feature>
<comment type="caution">
    <text evidence="7">The sequence shown here is derived from an EMBL/GenBank/DDBJ whole genome shotgun (WGS) entry which is preliminary data.</text>
</comment>
<accession>A0AAD4NBI0</accession>
<dbReference type="Pfam" id="PF12848">
    <property type="entry name" value="ABC_tran_Xtn"/>
    <property type="match status" value="1"/>
</dbReference>
<name>A0AAD4NBI0_9BILA</name>
<dbReference type="InterPro" id="IPR017871">
    <property type="entry name" value="ABC_transporter-like_CS"/>
</dbReference>
<gene>
    <name evidence="7" type="ORF">DdX_05971</name>
</gene>
<feature type="compositionally biased region" description="Basic and acidic residues" evidence="5">
    <location>
        <begin position="361"/>
        <end position="376"/>
    </location>
</feature>
<dbReference type="Gene3D" id="3.40.50.300">
    <property type="entry name" value="P-loop containing nucleotide triphosphate hydrolases"/>
    <property type="match status" value="2"/>
</dbReference>
<dbReference type="SMART" id="SM00382">
    <property type="entry name" value="AAA"/>
    <property type="match status" value="2"/>
</dbReference>
<dbReference type="GO" id="GO:0005524">
    <property type="term" value="F:ATP binding"/>
    <property type="evidence" value="ECO:0007669"/>
    <property type="project" value="UniProtKB-KW"/>
</dbReference>
<dbReference type="FunFam" id="3.40.50.300:FF:000011">
    <property type="entry name" value="Putative ABC transporter ATP-binding component"/>
    <property type="match status" value="1"/>
</dbReference>
<proteinExistence type="inferred from homology"/>
<dbReference type="InterPro" id="IPR032781">
    <property type="entry name" value="ABC_tran_Xtn"/>
</dbReference>
<evidence type="ECO:0000256" key="1">
    <source>
        <dbReference type="ARBA" id="ARBA00011054"/>
    </source>
</evidence>
<comment type="similarity">
    <text evidence="1">Belongs to the ABC transporter superfamily. ABCF family. EF3 subfamily.</text>
</comment>
<keyword evidence="3" id="KW-0547">Nucleotide-binding</keyword>
<feature type="region of interest" description="Disordered" evidence="5">
    <location>
        <begin position="1"/>
        <end position="68"/>
    </location>
</feature>
<dbReference type="PROSITE" id="PS00211">
    <property type="entry name" value="ABC_TRANSPORTER_1"/>
    <property type="match status" value="2"/>
</dbReference>
<dbReference type="FunFam" id="3.40.50.300:FF:002050">
    <property type="entry name" value="ABC transporter, class F"/>
    <property type="match status" value="1"/>
</dbReference>
<dbReference type="PANTHER" id="PTHR19211:SF14">
    <property type="entry name" value="ATP-BINDING CASSETTE SUB-FAMILY F MEMBER 1"/>
    <property type="match status" value="1"/>
</dbReference>
<dbReference type="Pfam" id="PF00005">
    <property type="entry name" value="ABC_tran"/>
    <property type="match status" value="2"/>
</dbReference>
<dbReference type="AlphaFoldDB" id="A0AAD4NBI0"/>
<dbReference type="InterPro" id="IPR027417">
    <property type="entry name" value="P-loop_NTPase"/>
</dbReference>
<dbReference type="PANTHER" id="PTHR19211">
    <property type="entry name" value="ATP-BINDING TRANSPORT PROTEIN-RELATED"/>
    <property type="match status" value="1"/>
</dbReference>
<dbReference type="CDD" id="cd03221">
    <property type="entry name" value="ABCF_EF-3"/>
    <property type="match status" value="2"/>
</dbReference>
<keyword evidence="4" id="KW-0067">ATP-binding</keyword>
<sequence length="643" mass="71882">MPKEIAEEVDELQISDGPKKPTRREQKKEKQKAKYENELKALGHKTTTSDGPTEPKREAGGGIGAGAELGDQFSVSQQTRTDAQLAQMENAVDIKVENFDISASGRQLFNKADLTIAIGRRYGLVGPNGMGKTTLLKHIAARKLNIPPHIDILYCEQEIDVDKTSAIETVLRSDKVRMGLLEKEKELTQRLENGDLSASEELQETSNELKNINADAAEPKARRILAGLGFNKAMQEKAVENFSGGWRMRISLARALFLEPTLLLLDEPTNHLDLNAVIWLDNYLQGWKKTLLVVSHDQSFLDNVCTDIVHLEEQKLFYYRGNYTSFKKMYEQKLKERHRAYEQQQKQLTAMKKGGKSGKQATEEMKTKITVKENKTKGKKKGGSATIGDEEDAPPPQLLQKIKEYSVMFVFPPTTKLPAPILGLHDVTFGYGDKLLFKNVNFGIDMDSRIAIVGPNGVGKSTLLKLLYGRVEPISGEVRRHRQLKIGWFDQHSNEALNGEQSPVDYLSVKFQIDYQTARKNLGMVGLPGFAHTVKIKDLSGGQKSRVALSELSLGAPDILILDEPTNNLDIESIQALAEAIEEFDGGVLMVTHDERLIRATECQLWIVEDQNIFEIDGDFDTYRKEILEKLGEQLAPPSAPKA</sequence>
<evidence type="ECO:0000256" key="4">
    <source>
        <dbReference type="ARBA" id="ARBA00022840"/>
    </source>
</evidence>
<dbReference type="Proteomes" id="UP001201812">
    <property type="component" value="Unassembled WGS sequence"/>
</dbReference>
<dbReference type="InterPro" id="IPR003439">
    <property type="entry name" value="ABC_transporter-like_ATP-bd"/>
</dbReference>
<evidence type="ECO:0000259" key="6">
    <source>
        <dbReference type="PROSITE" id="PS50893"/>
    </source>
</evidence>
<keyword evidence="2" id="KW-0677">Repeat</keyword>
<dbReference type="InterPro" id="IPR003593">
    <property type="entry name" value="AAA+_ATPase"/>
</dbReference>
<feature type="domain" description="ABC transporter" evidence="6">
    <location>
        <begin position="94"/>
        <end position="338"/>
    </location>
</feature>